<accession>A0A8B8BPZ6</accession>
<organism evidence="2 3">
    <name type="scientific">Crassostrea virginica</name>
    <name type="common">Eastern oyster</name>
    <dbReference type="NCBI Taxonomy" id="6565"/>
    <lineage>
        <taxon>Eukaryota</taxon>
        <taxon>Metazoa</taxon>
        <taxon>Spiralia</taxon>
        <taxon>Lophotrochozoa</taxon>
        <taxon>Mollusca</taxon>
        <taxon>Bivalvia</taxon>
        <taxon>Autobranchia</taxon>
        <taxon>Pteriomorphia</taxon>
        <taxon>Ostreida</taxon>
        <taxon>Ostreoidea</taxon>
        <taxon>Ostreidae</taxon>
        <taxon>Crassostrea</taxon>
    </lineage>
</organism>
<dbReference type="OrthoDB" id="6146523at2759"/>
<reference evidence="3" key="1">
    <citation type="submission" date="2025-08" db="UniProtKB">
        <authorList>
            <consortium name="RefSeq"/>
        </authorList>
    </citation>
    <scope>IDENTIFICATION</scope>
    <source>
        <tissue evidence="3">Whole sample</tissue>
    </source>
</reference>
<feature type="coiled-coil region" evidence="1">
    <location>
        <begin position="50"/>
        <end position="112"/>
    </location>
</feature>
<keyword evidence="2" id="KW-1185">Reference proteome</keyword>
<keyword evidence="1" id="KW-0175">Coiled coil</keyword>
<dbReference type="AlphaFoldDB" id="A0A8B8BPZ6"/>
<gene>
    <name evidence="3" type="primary">LOC111112289</name>
</gene>
<protein>
    <submittedName>
        <fullName evidence="3">Uncharacterized protein LOC111112289</fullName>
    </submittedName>
</protein>
<evidence type="ECO:0000256" key="1">
    <source>
        <dbReference type="SAM" id="Coils"/>
    </source>
</evidence>
<evidence type="ECO:0000313" key="2">
    <source>
        <dbReference type="Proteomes" id="UP000694844"/>
    </source>
</evidence>
<proteinExistence type="predicted"/>
<dbReference type="Proteomes" id="UP000694844">
    <property type="component" value="Chromosome 9"/>
</dbReference>
<dbReference type="KEGG" id="cvn:111112289"/>
<evidence type="ECO:0000313" key="3">
    <source>
        <dbReference type="RefSeq" id="XP_022305407.1"/>
    </source>
</evidence>
<sequence length="200" mass="23465">MAWRSGLRSNIYDRSRPVSEYIPVKSSNRSTIQNEPRPNSDELCIRTAQLQCERKLRKEAEERCKQLMLKVEHTQAILNLRNQELERERAGRKEAEHMCQSLQITIDKLEQYLRKKNMTVDLHFIPNSNVTSMSMSEITRLQGQLHLQEEKDEKFQNEAHYTGSPKYQTVVVESTSNTQKRTMACASPKFRNFQENGLEF</sequence>
<dbReference type="GeneID" id="111112289"/>
<name>A0A8B8BPZ6_CRAVI</name>
<dbReference type="RefSeq" id="XP_022305407.1">
    <property type="nucleotide sequence ID" value="XM_022449699.1"/>
</dbReference>